<dbReference type="InterPro" id="IPR007080">
    <property type="entry name" value="RNA_pol_Rpb1_1"/>
</dbReference>
<evidence type="ECO:0000256" key="6">
    <source>
        <dbReference type="ARBA" id="ARBA00023163"/>
    </source>
</evidence>
<dbReference type="GO" id="GO:0005665">
    <property type="term" value="C:RNA polymerase II, core complex"/>
    <property type="evidence" value="ECO:0007669"/>
    <property type="project" value="TreeGrafter"/>
</dbReference>
<dbReference type="GO" id="GO:0003677">
    <property type="term" value="F:DNA binding"/>
    <property type="evidence" value="ECO:0007669"/>
    <property type="project" value="InterPro"/>
</dbReference>
<keyword evidence="4" id="KW-0808">Transferase</keyword>
<keyword evidence="6" id="KW-0804">Transcription</keyword>
<dbReference type="InterPro" id="IPR045867">
    <property type="entry name" value="DNA-dir_RpoC_beta_prime"/>
</dbReference>
<evidence type="ECO:0000256" key="4">
    <source>
        <dbReference type="ARBA" id="ARBA00022679"/>
    </source>
</evidence>
<dbReference type="SUPFAM" id="SSF64484">
    <property type="entry name" value="beta and beta-prime subunits of DNA dependent RNA-polymerase"/>
    <property type="match status" value="1"/>
</dbReference>
<keyword evidence="5" id="KW-0548">Nucleotidyltransferase</keyword>
<keyword evidence="3" id="KW-0240">DNA-directed RNA polymerase</keyword>
<dbReference type="Pfam" id="PF04997">
    <property type="entry name" value="RNA_pol_Rpb1_1"/>
    <property type="match status" value="1"/>
</dbReference>
<evidence type="ECO:0000256" key="2">
    <source>
        <dbReference type="ARBA" id="ARBA00012418"/>
    </source>
</evidence>
<dbReference type="GO" id="GO:0003899">
    <property type="term" value="F:DNA-directed RNA polymerase activity"/>
    <property type="evidence" value="ECO:0007669"/>
    <property type="project" value="UniProtKB-EC"/>
</dbReference>
<evidence type="ECO:0000256" key="3">
    <source>
        <dbReference type="ARBA" id="ARBA00022478"/>
    </source>
</evidence>
<dbReference type="InterPro" id="IPR044893">
    <property type="entry name" value="RNA_pol_Rpb1_clamp_domain"/>
</dbReference>
<dbReference type="GO" id="GO:0006351">
    <property type="term" value="P:DNA-templated transcription"/>
    <property type="evidence" value="ECO:0007669"/>
    <property type="project" value="InterPro"/>
</dbReference>
<evidence type="ECO:0000259" key="7">
    <source>
        <dbReference type="Pfam" id="PF04997"/>
    </source>
</evidence>
<keyword evidence="9" id="KW-1185">Reference proteome</keyword>
<protein>
    <recommendedName>
        <fullName evidence="2">DNA-directed RNA polymerase</fullName>
        <ecNumber evidence="2">2.7.7.6</ecNumber>
    </recommendedName>
</protein>
<dbReference type="AlphaFoldDB" id="A0AAD2E1Q1"/>
<dbReference type="PANTHER" id="PTHR19376:SF37">
    <property type="entry name" value="DNA-DIRECTED RNA POLYMERASE II SUBUNIT RPB1"/>
    <property type="match status" value="1"/>
</dbReference>
<feature type="domain" description="RNA polymerase Rpb1" evidence="7">
    <location>
        <begin position="2"/>
        <end position="54"/>
    </location>
</feature>
<organism evidence="8 9">
    <name type="scientific">Fraxinus pennsylvanica</name>
    <dbReference type="NCBI Taxonomy" id="56036"/>
    <lineage>
        <taxon>Eukaryota</taxon>
        <taxon>Viridiplantae</taxon>
        <taxon>Streptophyta</taxon>
        <taxon>Embryophyta</taxon>
        <taxon>Tracheophyta</taxon>
        <taxon>Spermatophyta</taxon>
        <taxon>Magnoliopsida</taxon>
        <taxon>eudicotyledons</taxon>
        <taxon>Gunneridae</taxon>
        <taxon>Pentapetalae</taxon>
        <taxon>asterids</taxon>
        <taxon>lamiids</taxon>
        <taxon>Lamiales</taxon>
        <taxon>Oleaceae</taxon>
        <taxon>Oleeae</taxon>
        <taxon>Fraxinus</taxon>
    </lineage>
</organism>
<dbReference type="Gene3D" id="4.10.860.120">
    <property type="entry name" value="RNA polymerase II, clamp domain"/>
    <property type="match status" value="1"/>
</dbReference>
<evidence type="ECO:0000256" key="5">
    <source>
        <dbReference type="ARBA" id="ARBA00022695"/>
    </source>
</evidence>
<dbReference type="EC" id="2.7.7.6" evidence="2"/>
<dbReference type="PANTHER" id="PTHR19376">
    <property type="entry name" value="DNA-DIRECTED RNA POLYMERASE"/>
    <property type="match status" value="1"/>
</dbReference>
<accession>A0AAD2E1Q1</accession>
<comment type="similarity">
    <text evidence="1">Belongs to the RNA polymerase beta' chain family.</text>
</comment>
<evidence type="ECO:0000313" key="9">
    <source>
        <dbReference type="Proteomes" id="UP000834106"/>
    </source>
</evidence>
<sequence>MKCETCMANMAECPGHFGHLELAKPMFYIGFLKTVLSIMRFFCFNCSKILADEDHLLCGMKAIEVFVHASYFYPLWEDHQPREPLMSNNTHKKKGSFQLSNITLSIGYGSPALDSAIYWYNAC</sequence>
<name>A0AAD2E1Q1_9LAMI</name>
<dbReference type="Proteomes" id="UP000834106">
    <property type="component" value="Chromosome 14"/>
</dbReference>
<dbReference type="EMBL" id="OU503049">
    <property type="protein sequence ID" value="CAI9775767.1"/>
    <property type="molecule type" value="Genomic_DNA"/>
</dbReference>
<reference evidence="8" key="1">
    <citation type="submission" date="2023-05" db="EMBL/GenBank/DDBJ databases">
        <authorList>
            <person name="Huff M."/>
        </authorList>
    </citation>
    <scope>NUCLEOTIDE SEQUENCE</scope>
</reference>
<evidence type="ECO:0000313" key="8">
    <source>
        <dbReference type="EMBL" id="CAI9775767.1"/>
    </source>
</evidence>
<proteinExistence type="inferred from homology"/>
<evidence type="ECO:0000256" key="1">
    <source>
        <dbReference type="ARBA" id="ARBA00006460"/>
    </source>
</evidence>
<gene>
    <name evidence="8" type="ORF">FPE_LOCUS23197</name>
</gene>